<feature type="transmembrane region" description="Helical" evidence="1">
    <location>
        <begin position="31"/>
        <end position="48"/>
    </location>
</feature>
<proteinExistence type="predicted"/>
<feature type="transmembrane region" description="Helical" evidence="1">
    <location>
        <begin position="6"/>
        <end position="24"/>
    </location>
</feature>
<feature type="transmembrane region" description="Helical" evidence="1">
    <location>
        <begin position="175"/>
        <end position="192"/>
    </location>
</feature>
<gene>
    <name evidence="2" type="ORF">GPLA_1961</name>
</gene>
<keyword evidence="1" id="KW-1133">Transmembrane helix</keyword>
<keyword evidence="1" id="KW-0472">Membrane</keyword>
<accession>K6ZVQ7</accession>
<protein>
    <submittedName>
        <fullName evidence="2">Uncharacterized protein</fullName>
    </submittedName>
</protein>
<dbReference type="EMBL" id="BAER01000044">
    <property type="protein sequence ID" value="GAC32868.1"/>
    <property type="molecule type" value="Genomic_DNA"/>
</dbReference>
<name>K6ZVQ7_9ALTE</name>
<evidence type="ECO:0000313" key="3">
    <source>
        <dbReference type="Proteomes" id="UP000006322"/>
    </source>
</evidence>
<feature type="transmembrane region" description="Helical" evidence="1">
    <location>
        <begin position="148"/>
        <end position="168"/>
    </location>
</feature>
<comment type="caution">
    <text evidence="2">The sequence shown here is derived from an EMBL/GenBank/DDBJ whole genome shotgun (WGS) entry which is preliminary data.</text>
</comment>
<dbReference type="RefSeq" id="WP_007104653.1">
    <property type="nucleotide sequence ID" value="NZ_BAER01000044.1"/>
</dbReference>
<sequence length="193" mass="21289">MFLSFMAGASALMAMLLLFFCWQFQPKFKSIILLFCWLIILVSPWLWHDGSVELAVVYVALTVCSCAWLLSIKSTLKSKASVLKKGSTQGAVSYRRTTVLKGKPVYKVRNLSKHVVNLLLVLPFAGVGAMLVSMSLFGFIGIDTVNVMALSALTMPLLWGVFGFWTISSRRKAKPIVLLSMLAGISALSLFWS</sequence>
<dbReference type="AlphaFoldDB" id="K6ZVQ7"/>
<organism evidence="2 3">
    <name type="scientific">Paraglaciecola polaris LMG 21857</name>
    <dbReference type="NCBI Taxonomy" id="1129793"/>
    <lineage>
        <taxon>Bacteria</taxon>
        <taxon>Pseudomonadati</taxon>
        <taxon>Pseudomonadota</taxon>
        <taxon>Gammaproteobacteria</taxon>
        <taxon>Alteromonadales</taxon>
        <taxon>Alteromonadaceae</taxon>
        <taxon>Paraglaciecola</taxon>
    </lineage>
</organism>
<dbReference type="Proteomes" id="UP000006322">
    <property type="component" value="Unassembled WGS sequence"/>
</dbReference>
<keyword evidence="3" id="KW-1185">Reference proteome</keyword>
<feature type="transmembrane region" description="Helical" evidence="1">
    <location>
        <begin position="115"/>
        <end position="142"/>
    </location>
</feature>
<keyword evidence="1" id="KW-0812">Transmembrane</keyword>
<reference evidence="3" key="1">
    <citation type="journal article" date="2014" name="Environ. Microbiol.">
        <title>Comparative genomics of the marine bacterial genus Glaciecola reveals the high degree of genomic diversity and genomic characteristic for cold adaptation.</title>
        <authorList>
            <person name="Qin Q.L."/>
            <person name="Xie B.B."/>
            <person name="Yu Y."/>
            <person name="Shu Y.L."/>
            <person name="Rong J.C."/>
            <person name="Zhang Y.J."/>
            <person name="Zhao D.L."/>
            <person name="Chen X.L."/>
            <person name="Zhang X.Y."/>
            <person name="Chen B."/>
            <person name="Zhou B.C."/>
            <person name="Zhang Y.Z."/>
        </authorList>
    </citation>
    <scope>NUCLEOTIDE SEQUENCE [LARGE SCALE GENOMIC DNA]</scope>
    <source>
        <strain evidence="3">LMG 21857</strain>
    </source>
</reference>
<evidence type="ECO:0000256" key="1">
    <source>
        <dbReference type="SAM" id="Phobius"/>
    </source>
</evidence>
<dbReference type="STRING" id="1129793.GPLA_1961"/>
<evidence type="ECO:0000313" key="2">
    <source>
        <dbReference type="EMBL" id="GAC32868.1"/>
    </source>
</evidence>
<feature type="transmembrane region" description="Helical" evidence="1">
    <location>
        <begin position="54"/>
        <end position="72"/>
    </location>
</feature>